<keyword evidence="1" id="KW-0433">Leucine-rich repeat</keyword>
<accession>A0ABD1AI00</accession>
<dbReference type="PANTHER" id="PTHR11017:SF569">
    <property type="entry name" value="DISEASE RESISTANCE PROTEIN"/>
    <property type="match status" value="1"/>
</dbReference>
<protein>
    <submittedName>
        <fullName evidence="3">Disease resistance protein RPS6</fullName>
    </submittedName>
</protein>
<organism evidence="3 4">
    <name type="scientific">Cardamine amara subsp. amara</name>
    <dbReference type="NCBI Taxonomy" id="228776"/>
    <lineage>
        <taxon>Eukaryota</taxon>
        <taxon>Viridiplantae</taxon>
        <taxon>Streptophyta</taxon>
        <taxon>Embryophyta</taxon>
        <taxon>Tracheophyta</taxon>
        <taxon>Spermatophyta</taxon>
        <taxon>Magnoliopsida</taxon>
        <taxon>eudicotyledons</taxon>
        <taxon>Gunneridae</taxon>
        <taxon>Pentapetalae</taxon>
        <taxon>rosids</taxon>
        <taxon>malvids</taxon>
        <taxon>Brassicales</taxon>
        <taxon>Brassicaceae</taxon>
        <taxon>Cardamineae</taxon>
        <taxon>Cardamine</taxon>
    </lineage>
</organism>
<dbReference type="InterPro" id="IPR044974">
    <property type="entry name" value="Disease_R_plants"/>
</dbReference>
<dbReference type="PANTHER" id="PTHR11017">
    <property type="entry name" value="LEUCINE-RICH REPEAT-CONTAINING PROTEIN"/>
    <property type="match status" value="1"/>
</dbReference>
<evidence type="ECO:0000256" key="2">
    <source>
        <dbReference type="ARBA" id="ARBA00022737"/>
    </source>
</evidence>
<comment type="caution">
    <text evidence="3">The sequence shown here is derived from an EMBL/GenBank/DDBJ whole genome shotgun (WGS) entry which is preliminary data.</text>
</comment>
<sequence>MGKKIVRTQSVEPGNREFLIDSTDICDVLYDSTGTKKVLGIALNIDEIDELHVHERSFQRMSNLRFLKIYTDQWSRPWSLPNDFNYLPPKLRLLSWYKYPMRFMPFNFRPENLVKLQMRESKLEKLWEGVRSLTCLKDMDLSRSENLKEIPNLSMATNLETLDLNCCSSLVEIPSSIRNLNRYIDKVEHVKMHKSNDSSNWNQPQIS</sequence>
<dbReference type="SUPFAM" id="SSF52058">
    <property type="entry name" value="L domain-like"/>
    <property type="match status" value="1"/>
</dbReference>
<evidence type="ECO:0000313" key="3">
    <source>
        <dbReference type="EMBL" id="KAL1206417.1"/>
    </source>
</evidence>
<reference evidence="3 4" key="1">
    <citation type="submission" date="2024-04" db="EMBL/GenBank/DDBJ databases">
        <title>Genome assembly C_amara_ONT_v2.</title>
        <authorList>
            <person name="Yant L."/>
            <person name="Moore C."/>
            <person name="Slenker M."/>
        </authorList>
    </citation>
    <scope>NUCLEOTIDE SEQUENCE [LARGE SCALE GENOMIC DNA]</scope>
    <source>
        <tissue evidence="3">Leaf</tissue>
    </source>
</reference>
<dbReference type="EMBL" id="JBANAX010000498">
    <property type="protein sequence ID" value="KAL1206417.1"/>
    <property type="molecule type" value="Genomic_DNA"/>
</dbReference>
<dbReference type="AlphaFoldDB" id="A0ABD1AI00"/>
<name>A0ABD1AI00_CARAN</name>
<dbReference type="Pfam" id="PF07725">
    <property type="entry name" value="LRR_3"/>
    <property type="match status" value="1"/>
</dbReference>
<proteinExistence type="predicted"/>
<evidence type="ECO:0000313" key="4">
    <source>
        <dbReference type="Proteomes" id="UP001558713"/>
    </source>
</evidence>
<dbReference type="InterPro" id="IPR032675">
    <property type="entry name" value="LRR_dom_sf"/>
</dbReference>
<dbReference type="InterPro" id="IPR011713">
    <property type="entry name" value="Leu-rich_rpt_3"/>
</dbReference>
<evidence type="ECO:0000256" key="1">
    <source>
        <dbReference type="ARBA" id="ARBA00022614"/>
    </source>
</evidence>
<keyword evidence="2" id="KW-0677">Repeat</keyword>
<dbReference type="Proteomes" id="UP001558713">
    <property type="component" value="Unassembled WGS sequence"/>
</dbReference>
<keyword evidence="4" id="KW-1185">Reference proteome</keyword>
<dbReference type="Gene3D" id="3.80.10.10">
    <property type="entry name" value="Ribonuclease Inhibitor"/>
    <property type="match status" value="1"/>
</dbReference>
<gene>
    <name evidence="3" type="ORF">V5N11_020782</name>
</gene>